<dbReference type="EMBL" id="BFEA01000050">
    <property type="protein sequence ID" value="GBG64418.1"/>
    <property type="molecule type" value="Genomic_DNA"/>
</dbReference>
<dbReference type="Proteomes" id="UP000265515">
    <property type="component" value="Unassembled WGS sequence"/>
</dbReference>
<keyword evidence="2" id="KW-1185">Reference proteome</keyword>
<evidence type="ECO:0000313" key="1">
    <source>
        <dbReference type="EMBL" id="GBG64418.1"/>
    </source>
</evidence>
<dbReference type="Gramene" id="GBG64418">
    <property type="protein sequence ID" value="GBG64418"/>
    <property type="gene ID" value="CBR_g44303"/>
</dbReference>
<proteinExistence type="predicted"/>
<evidence type="ECO:0000313" key="2">
    <source>
        <dbReference type="Proteomes" id="UP000265515"/>
    </source>
</evidence>
<organism evidence="1 2">
    <name type="scientific">Chara braunii</name>
    <name type="common">Braun's stonewort</name>
    <dbReference type="NCBI Taxonomy" id="69332"/>
    <lineage>
        <taxon>Eukaryota</taxon>
        <taxon>Viridiplantae</taxon>
        <taxon>Streptophyta</taxon>
        <taxon>Charophyceae</taxon>
        <taxon>Charales</taxon>
        <taxon>Characeae</taxon>
        <taxon>Chara</taxon>
    </lineage>
</organism>
<gene>
    <name evidence="1" type="ORF">CBR_g44303</name>
</gene>
<sequence>MGAREAAMGSAEGLGMRMAIGQEMELQDIPPAVQCRTEQTVEADALLKEVDTVIAAISLYKQQLEEVWALLNQQQNNIPLKFLKEGEETFEGWKKELYDIVSLQRLDETGRAQVEADLHQCARLLQDVRRMFAELRAAAERSCSSGEQAPAAEPILVSPVQEQGGDAGLYLDSYRPKKAGGDGDGSRVDYLEQLQDNQDNIQDDFGCGRTGVQPEGEIVSQRALEREGRGAATSFLPAQNTVINDHDDINWLQNLKVQHVGVR</sequence>
<name>A0A388K2Z8_CHABU</name>
<reference evidence="1 2" key="1">
    <citation type="journal article" date="2018" name="Cell">
        <title>The Chara Genome: Secondary Complexity and Implications for Plant Terrestrialization.</title>
        <authorList>
            <person name="Nishiyama T."/>
            <person name="Sakayama H."/>
            <person name="Vries J.D."/>
            <person name="Buschmann H."/>
            <person name="Saint-Marcoux D."/>
            <person name="Ullrich K.K."/>
            <person name="Haas F.B."/>
            <person name="Vanderstraeten L."/>
            <person name="Becker D."/>
            <person name="Lang D."/>
            <person name="Vosolsobe S."/>
            <person name="Rombauts S."/>
            <person name="Wilhelmsson P.K.I."/>
            <person name="Janitza P."/>
            <person name="Kern R."/>
            <person name="Heyl A."/>
            <person name="Rumpler F."/>
            <person name="Villalobos L.I.A.C."/>
            <person name="Clay J.M."/>
            <person name="Skokan R."/>
            <person name="Toyoda A."/>
            <person name="Suzuki Y."/>
            <person name="Kagoshima H."/>
            <person name="Schijlen E."/>
            <person name="Tajeshwar N."/>
            <person name="Catarino B."/>
            <person name="Hetherington A.J."/>
            <person name="Saltykova A."/>
            <person name="Bonnot C."/>
            <person name="Breuninger H."/>
            <person name="Symeonidi A."/>
            <person name="Radhakrishnan G.V."/>
            <person name="Van Nieuwerburgh F."/>
            <person name="Deforce D."/>
            <person name="Chang C."/>
            <person name="Karol K.G."/>
            <person name="Hedrich R."/>
            <person name="Ulvskov P."/>
            <person name="Glockner G."/>
            <person name="Delwiche C.F."/>
            <person name="Petrasek J."/>
            <person name="Van de Peer Y."/>
            <person name="Friml J."/>
            <person name="Beilby M."/>
            <person name="Dolan L."/>
            <person name="Kohara Y."/>
            <person name="Sugano S."/>
            <person name="Fujiyama A."/>
            <person name="Delaux P.-M."/>
            <person name="Quint M."/>
            <person name="TheiBen G."/>
            <person name="Hagemann M."/>
            <person name="Harholt J."/>
            <person name="Dunand C."/>
            <person name="Zachgo S."/>
            <person name="Langdale J."/>
            <person name="Maumus F."/>
            <person name="Straeten D.V.D."/>
            <person name="Gould S.B."/>
            <person name="Rensing S.A."/>
        </authorList>
    </citation>
    <scope>NUCLEOTIDE SEQUENCE [LARGE SCALE GENOMIC DNA]</scope>
    <source>
        <strain evidence="1 2">S276</strain>
    </source>
</reference>
<protein>
    <submittedName>
        <fullName evidence="1">Uncharacterized protein</fullName>
    </submittedName>
</protein>
<accession>A0A388K2Z8</accession>
<dbReference type="AlphaFoldDB" id="A0A388K2Z8"/>
<comment type="caution">
    <text evidence="1">The sequence shown here is derived from an EMBL/GenBank/DDBJ whole genome shotgun (WGS) entry which is preliminary data.</text>
</comment>